<gene>
    <name evidence="2" type="ORF">COCSUDRAFT_83486</name>
</gene>
<dbReference type="GO" id="GO:0030896">
    <property type="term" value="C:checkpoint clamp complex"/>
    <property type="evidence" value="ECO:0007669"/>
    <property type="project" value="InterPro"/>
</dbReference>
<dbReference type="GO" id="GO:0071479">
    <property type="term" value="P:cellular response to ionizing radiation"/>
    <property type="evidence" value="ECO:0007669"/>
    <property type="project" value="TreeGrafter"/>
</dbReference>
<evidence type="ECO:0000313" key="2">
    <source>
        <dbReference type="EMBL" id="EIE22095.1"/>
    </source>
</evidence>
<comment type="caution">
    <text evidence="2">The sequence shown here is derived from an EMBL/GenBank/DDBJ whole genome shotgun (WGS) entry which is preliminary data.</text>
</comment>
<organism evidence="2 3">
    <name type="scientific">Coccomyxa subellipsoidea (strain C-169)</name>
    <name type="common">Green microalga</name>
    <dbReference type="NCBI Taxonomy" id="574566"/>
    <lineage>
        <taxon>Eukaryota</taxon>
        <taxon>Viridiplantae</taxon>
        <taxon>Chlorophyta</taxon>
        <taxon>core chlorophytes</taxon>
        <taxon>Trebouxiophyceae</taxon>
        <taxon>Trebouxiophyceae incertae sedis</taxon>
        <taxon>Coccomyxaceae</taxon>
        <taxon>Coccomyxa</taxon>
        <taxon>Coccomyxa subellipsoidea</taxon>
    </lineage>
</organism>
<dbReference type="EMBL" id="AGSI01000011">
    <property type="protein sequence ID" value="EIE22095.1"/>
    <property type="molecule type" value="Genomic_DNA"/>
</dbReference>
<dbReference type="PANTHER" id="PTHR15237">
    <property type="entry name" value="DNA REPAIR PROTEIN RAD9"/>
    <property type="match status" value="1"/>
</dbReference>
<dbReference type="Gene3D" id="3.70.10.10">
    <property type="match status" value="1"/>
</dbReference>
<protein>
    <submittedName>
        <fullName evidence="2">Uncharacterized protein</fullName>
    </submittedName>
</protein>
<dbReference type="RefSeq" id="XP_005646639.1">
    <property type="nucleotide sequence ID" value="XM_005646582.1"/>
</dbReference>
<dbReference type="Pfam" id="PF04139">
    <property type="entry name" value="Rad9"/>
    <property type="match status" value="1"/>
</dbReference>
<dbReference type="PANTHER" id="PTHR15237:SF0">
    <property type="entry name" value="CELL CYCLE CHECKPOINT CONTROL PROTEIN"/>
    <property type="match status" value="1"/>
</dbReference>
<dbReference type="eggNOG" id="KOG2810">
    <property type="taxonomic scope" value="Eukaryota"/>
</dbReference>
<name>I0YUM6_COCSC</name>
<dbReference type="GO" id="GO:0031573">
    <property type="term" value="P:mitotic intra-S DNA damage checkpoint signaling"/>
    <property type="evidence" value="ECO:0007669"/>
    <property type="project" value="TreeGrafter"/>
</dbReference>
<dbReference type="AlphaFoldDB" id="I0YUM6"/>
<dbReference type="InterPro" id="IPR007268">
    <property type="entry name" value="Rad9/Ddc1"/>
</dbReference>
<dbReference type="Proteomes" id="UP000007264">
    <property type="component" value="Unassembled WGS sequence"/>
</dbReference>
<dbReference type="GO" id="GO:0000076">
    <property type="term" value="P:DNA replication checkpoint signaling"/>
    <property type="evidence" value="ECO:0007669"/>
    <property type="project" value="TreeGrafter"/>
</dbReference>
<evidence type="ECO:0000313" key="3">
    <source>
        <dbReference type="Proteomes" id="UP000007264"/>
    </source>
</evidence>
<sequence length="174" mass="18922">MDSEILQTSVDKDTFPTCVNAAANELNKLLSSFQYNLEEITIIAMPEDLEDGAQGKQGKAVQLHSFVDPAKGHADRALHTQLSVDTHEVFLDYQHNSLEASDVTFNLKDFKAMLVLCEGLGANEEYVRAELVLATLLETARLGDSGPATVAAKARRRVDTPGGGQIPGDTPWRP</sequence>
<proteinExistence type="predicted"/>
<keyword evidence="3" id="KW-1185">Reference proteome</keyword>
<feature type="non-terminal residue" evidence="2">
    <location>
        <position position="174"/>
    </location>
</feature>
<evidence type="ECO:0000256" key="1">
    <source>
        <dbReference type="SAM" id="MobiDB-lite"/>
    </source>
</evidence>
<reference evidence="2 3" key="1">
    <citation type="journal article" date="2012" name="Genome Biol.">
        <title>The genome of the polar eukaryotic microalga coccomyxa subellipsoidea reveals traits of cold adaptation.</title>
        <authorList>
            <person name="Blanc G."/>
            <person name="Agarkova I."/>
            <person name="Grimwood J."/>
            <person name="Kuo A."/>
            <person name="Brueggeman A."/>
            <person name="Dunigan D."/>
            <person name="Gurnon J."/>
            <person name="Ladunga I."/>
            <person name="Lindquist E."/>
            <person name="Lucas S."/>
            <person name="Pangilinan J."/>
            <person name="Proschold T."/>
            <person name="Salamov A."/>
            <person name="Schmutz J."/>
            <person name="Weeks D."/>
            <person name="Yamada T."/>
            <person name="Claverie J.M."/>
            <person name="Grigoriev I."/>
            <person name="Van Etten J."/>
            <person name="Lomsadze A."/>
            <person name="Borodovsky M."/>
        </authorList>
    </citation>
    <scope>NUCLEOTIDE SEQUENCE [LARGE SCALE GENOMIC DNA]</scope>
    <source>
        <strain evidence="2 3">C-169</strain>
    </source>
</reference>
<accession>I0YUM6</accession>
<dbReference type="OrthoDB" id="512920at2759"/>
<feature type="region of interest" description="Disordered" evidence="1">
    <location>
        <begin position="151"/>
        <end position="174"/>
    </location>
</feature>
<dbReference type="KEGG" id="csl:COCSUDRAFT_83486"/>
<dbReference type="STRING" id="574566.I0YUM6"/>
<dbReference type="GO" id="GO:0006281">
    <property type="term" value="P:DNA repair"/>
    <property type="evidence" value="ECO:0007669"/>
    <property type="project" value="TreeGrafter"/>
</dbReference>
<dbReference type="GeneID" id="17039954"/>